<dbReference type="EMBL" id="JAGKSQ010000005">
    <property type="protein sequence ID" value="MBP3952235.1"/>
    <property type="molecule type" value="Genomic_DNA"/>
</dbReference>
<reference evidence="1" key="1">
    <citation type="submission" date="2021-03" db="EMBL/GenBank/DDBJ databases">
        <title>Bacillus suaedae sp. nov., isolated from Suaeda aralocaspica.</title>
        <authorList>
            <person name="Lei R.F.R."/>
        </authorList>
    </citation>
    <scope>NUCLEOTIDE SEQUENCE</scope>
    <source>
        <strain evidence="1">YZJH907-2</strain>
    </source>
</reference>
<dbReference type="Proteomes" id="UP000678228">
    <property type="component" value="Unassembled WGS sequence"/>
</dbReference>
<comment type="caution">
    <text evidence="1">The sequence shown here is derived from an EMBL/GenBank/DDBJ whole genome shotgun (WGS) entry which is preliminary data.</text>
</comment>
<evidence type="ECO:0008006" key="3">
    <source>
        <dbReference type="Google" id="ProtNLM"/>
    </source>
</evidence>
<evidence type="ECO:0000313" key="2">
    <source>
        <dbReference type="Proteomes" id="UP000678228"/>
    </source>
</evidence>
<proteinExistence type="predicted"/>
<dbReference type="RefSeq" id="WP_210597926.1">
    <property type="nucleotide sequence ID" value="NZ_JAGKSQ010000005.1"/>
</dbReference>
<accession>A0A940WTK7</accession>
<evidence type="ECO:0000313" key="1">
    <source>
        <dbReference type="EMBL" id="MBP3952235.1"/>
    </source>
</evidence>
<dbReference type="AlphaFoldDB" id="A0A940WTK7"/>
<protein>
    <recommendedName>
        <fullName evidence="3">Spore coat protein</fullName>
    </recommendedName>
</protein>
<name>A0A940WTK7_9BACI</name>
<gene>
    <name evidence="1" type="ORF">J7W16_13920</name>
</gene>
<keyword evidence="2" id="KW-1185">Reference proteome</keyword>
<sequence length="70" mass="7946">MQSNQFGVHEIVDMRELLNFKVACLSQSKERLEKVENPELKKLVEQSVKQGQLTLNGMKDILTSASTQIN</sequence>
<organism evidence="1 2">
    <name type="scientific">Halalkalibacter suaedae</name>
    <dbReference type="NCBI Taxonomy" id="2822140"/>
    <lineage>
        <taxon>Bacteria</taxon>
        <taxon>Bacillati</taxon>
        <taxon>Bacillota</taxon>
        <taxon>Bacilli</taxon>
        <taxon>Bacillales</taxon>
        <taxon>Bacillaceae</taxon>
        <taxon>Halalkalibacter</taxon>
    </lineage>
</organism>